<organism evidence="3 4">
    <name type="scientific">Vanrija pseudolonga</name>
    <dbReference type="NCBI Taxonomy" id="143232"/>
    <lineage>
        <taxon>Eukaryota</taxon>
        <taxon>Fungi</taxon>
        <taxon>Dikarya</taxon>
        <taxon>Basidiomycota</taxon>
        <taxon>Agaricomycotina</taxon>
        <taxon>Tremellomycetes</taxon>
        <taxon>Trichosporonales</taxon>
        <taxon>Trichosporonaceae</taxon>
        <taxon>Vanrija</taxon>
    </lineage>
</organism>
<gene>
    <name evidence="3" type="ORF">LOC62_07G009265</name>
</gene>
<proteinExistence type="predicted"/>
<dbReference type="Proteomes" id="UP000827549">
    <property type="component" value="Chromosome 7"/>
</dbReference>
<dbReference type="GeneID" id="87812428"/>
<dbReference type="PANTHER" id="PTHR12874">
    <property type="entry name" value="F-BOX ONLY PROTEIN 48-RELATED"/>
    <property type="match status" value="1"/>
</dbReference>
<sequence>MPTADPVTTLDSDILLDVAAHLSISDLVSAACVSRAWRGFFRGQDRLWRTQYLALKDVDSGLRWRHKVEGRERERRGDDPVDWYALCIDHLSLQRAWRTSAPEVHYARAPANSISMSLYGTSAASDTLMVHDSAGVRFVARADPSASSAPEEEGASGGTSHLPHLPASHVGVPVECAYPVAPIRGLGHALLARGGKPSRMAYSDVYITQAAAERFAIGTFSPPREPRYSDDGKLDVLGFAGLGMFALDIPGFRHVARVPAHVGHRPTGQVAFHVSEEENALDAAYWNRRGGRMVVERVGSGVRREIDIHPLHHGPALGLDADYILIKGLARVHAYDRRTGAYVVSLPTRADGIGSAADLGGAVPEADAPPARIAAAVYSVPSKRAKPVTRERLLPQIPGQPVYDKVEEAANGFTVTEMLLTTSNMVLLTDTSLVLIIPHYRAVMAQAAKLDAREHEAFITSVTLAIDLGDQFASSVAVVHGPRVAVFTSTTAVILEDSAFEPLPVPVAPRLRATILKRPERSWPLMHLFVSMDERAIYEIVSGEQAPGASTLDPPEDRLRIISFSPTP</sequence>
<reference evidence="3" key="1">
    <citation type="submission" date="2023-10" db="EMBL/GenBank/DDBJ databases">
        <authorList>
            <person name="Noh H."/>
        </authorList>
    </citation>
    <scope>NUCLEOTIDE SEQUENCE</scope>
    <source>
        <strain evidence="3">DUCC4014</strain>
    </source>
</reference>
<accession>A0AAF0YKK6</accession>
<keyword evidence="4" id="KW-1185">Reference proteome</keyword>
<feature type="region of interest" description="Disordered" evidence="1">
    <location>
        <begin position="142"/>
        <end position="164"/>
    </location>
</feature>
<dbReference type="SUPFAM" id="SSF50969">
    <property type="entry name" value="YVTN repeat-like/Quinoprotein amine dehydrogenase"/>
    <property type="match status" value="1"/>
</dbReference>
<dbReference type="Pfam" id="PF12937">
    <property type="entry name" value="F-box-like"/>
    <property type="match status" value="1"/>
</dbReference>
<evidence type="ECO:0000313" key="4">
    <source>
        <dbReference type="Proteomes" id="UP000827549"/>
    </source>
</evidence>
<dbReference type="PANTHER" id="PTHR12874:SF9">
    <property type="entry name" value="F-BOX ONLY PROTEIN 48"/>
    <property type="match status" value="1"/>
</dbReference>
<dbReference type="AlphaFoldDB" id="A0AAF0YKK6"/>
<dbReference type="InterPro" id="IPR036047">
    <property type="entry name" value="F-box-like_dom_sf"/>
</dbReference>
<dbReference type="InterPro" id="IPR001810">
    <property type="entry name" value="F-box_dom"/>
</dbReference>
<protein>
    <recommendedName>
        <fullName evidence="2">F-box domain-containing protein</fullName>
    </recommendedName>
</protein>
<name>A0AAF0YKK6_9TREE</name>
<dbReference type="PROSITE" id="PS50181">
    <property type="entry name" value="FBOX"/>
    <property type="match status" value="1"/>
</dbReference>
<dbReference type="GO" id="GO:0019005">
    <property type="term" value="C:SCF ubiquitin ligase complex"/>
    <property type="evidence" value="ECO:0007669"/>
    <property type="project" value="TreeGrafter"/>
</dbReference>
<dbReference type="Gene3D" id="1.20.1280.50">
    <property type="match status" value="1"/>
</dbReference>
<dbReference type="SMART" id="SM00256">
    <property type="entry name" value="FBOX"/>
    <property type="match status" value="1"/>
</dbReference>
<feature type="domain" description="F-box" evidence="2">
    <location>
        <begin position="4"/>
        <end position="51"/>
    </location>
</feature>
<dbReference type="InterPro" id="IPR011044">
    <property type="entry name" value="Quino_amine_DH_bsu"/>
</dbReference>
<evidence type="ECO:0000256" key="1">
    <source>
        <dbReference type="SAM" id="MobiDB-lite"/>
    </source>
</evidence>
<dbReference type="SUPFAM" id="SSF81383">
    <property type="entry name" value="F-box domain"/>
    <property type="match status" value="1"/>
</dbReference>
<evidence type="ECO:0000259" key="2">
    <source>
        <dbReference type="PROSITE" id="PS50181"/>
    </source>
</evidence>
<dbReference type="EMBL" id="CP086720">
    <property type="protein sequence ID" value="WOO85779.1"/>
    <property type="molecule type" value="Genomic_DNA"/>
</dbReference>
<dbReference type="GO" id="GO:0005737">
    <property type="term" value="C:cytoplasm"/>
    <property type="evidence" value="ECO:0007669"/>
    <property type="project" value="TreeGrafter"/>
</dbReference>
<dbReference type="RefSeq" id="XP_062631805.1">
    <property type="nucleotide sequence ID" value="XM_062775821.1"/>
</dbReference>
<dbReference type="GO" id="GO:0031146">
    <property type="term" value="P:SCF-dependent proteasomal ubiquitin-dependent protein catabolic process"/>
    <property type="evidence" value="ECO:0007669"/>
    <property type="project" value="TreeGrafter"/>
</dbReference>
<evidence type="ECO:0000313" key="3">
    <source>
        <dbReference type="EMBL" id="WOO85779.1"/>
    </source>
</evidence>